<keyword evidence="2" id="KW-1185">Reference proteome</keyword>
<evidence type="ECO:0000313" key="2">
    <source>
        <dbReference type="Proteomes" id="UP000542742"/>
    </source>
</evidence>
<dbReference type="EMBL" id="JACHMF010000001">
    <property type="protein sequence ID" value="MBB4692616.1"/>
    <property type="molecule type" value="Genomic_DNA"/>
</dbReference>
<gene>
    <name evidence="1" type="ORF">BKA14_002764</name>
</gene>
<dbReference type="Proteomes" id="UP000542742">
    <property type="component" value="Unassembled WGS sequence"/>
</dbReference>
<comment type="caution">
    <text evidence="1">The sequence shown here is derived from an EMBL/GenBank/DDBJ whole genome shotgun (WGS) entry which is preliminary data.</text>
</comment>
<protein>
    <submittedName>
        <fullName evidence="1">Uncharacterized protein</fullName>
    </submittedName>
</protein>
<proteinExistence type="predicted"/>
<dbReference type="AlphaFoldDB" id="A0A7W7CTD7"/>
<reference evidence="1 2" key="1">
    <citation type="submission" date="2020-08" db="EMBL/GenBank/DDBJ databases">
        <title>Sequencing the genomes of 1000 actinobacteria strains.</title>
        <authorList>
            <person name="Klenk H.-P."/>
        </authorList>
    </citation>
    <scope>NUCLEOTIDE SEQUENCE [LARGE SCALE GENOMIC DNA]</scope>
    <source>
        <strain evidence="1 2">DSM 45518</strain>
    </source>
</reference>
<accession>A0A7W7CTD7</accession>
<evidence type="ECO:0000313" key="1">
    <source>
        <dbReference type="EMBL" id="MBB4692616.1"/>
    </source>
</evidence>
<sequence length="208" mass="21673">MSFHGVRLGGDAADVAANLRGVGVELVEDDEGGWTLGDGTIAVAVEEGEVYGVAVTAPERIGGELLPVAGGATGEPVMSHVVEPGRGIGVVALGETRAAVRARLHDALTWTTGPDAAEDTFFDDGLVVRYTAGDRVERIHIVRADHVGYAGVTVLPGEFDAVRERLVAAGHEVAERELAVELKGAGVQLWLANTQTTHRLPVSEVVIG</sequence>
<name>A0A7W7CTD7_9ACTN</name>
<organism evidence="1 2">
    <name type="scientific">Paractinoplanes abujensis</name>
    <dbReference type="NCBI Taxonomy" id="882441"/>
    <lineage>
        <taxon>Bacteria</taxon>
        <taxon>Bacillati</taxon>
        <taxon>Actinomycetota</taxon>
        <taxon>Actinomycetes</taxon>
        <taxon>Micromonosporales</taxon>
        <taxon>Micromonosporaceae</taxon>
        <taxon>Paractinoplanes</taxon>
    </lineage>
</organism>
<dbReference type="RefSeq" id="WP_184951311.1">
    <property type="nucleotide sequence ID" value="NZ_BOMC01000064.1"/>
</dbReference>